<proteinExistence type="predicted"/>
<protein>
    <recommendedName>
        <fullName evidence="4">Small multi-drug export protein</fullName>
    </recommendedName>
</protein>
<dbReference type="EMBL" id="CP036402">
    <property type="protein sequence ID" value="QBI22107.1"/>
    <property type="molecule type" value="Genomic_DNA"/>
</dbReference>
<keyword evidence="3" id="KW-1185">Reference proteome</keyword>
<name>A0A411YLQ0_9ACTN</name>
<organism evidence="2 3">
    <name type="scientific">Egibacter rhizosphaerae</name>
    <dbReference type="NCBI Taxonomy" id="1670831"/>
    <lineage>
        <taxon>Bacteria</taxon>
        <taxon>Bacillati</taxon>
        <taxon>Actinomycetota</taxon>
        <taxon>Nitriliruptoria</taxon>
        <taxon>Egibacterales</taxon>
        <taxon>Egibacteraceae</taxon>
        <taxon>Egibacter</taxon>
    </lineage>
</organism>
<dbReference type="Pfam" id="PF06695">
    <property type="entry name" value="Sm_multidrug_ex"/>
    <property type="match status" value="1"/>
</dbReference>
<feature type="transmembrane region" description="Helical" evidence="1">
    <location>
        <begin position="133"/>
        <end position="159"/>
    </location>
</feature>
<dbReference type="AlphaFoldDB" id="A0A411YLQ0"/>
<feature type="transmembrane region" description="Helical" evidence="1">
    <location>
        <begin position="103"/>
        <end position="127"/>
    </location>
</feature>
<accession>A0A411YLQ0</accession>
<evidence type="ECO:0008006" key="4">
    <source>
        <dbReference type="Google" id="ProtNLM"/>
    </source>
</evidence>
<dbReference type="InterPro" id="IPR009577">
    <property type="entry name" value="Sm_multidrug_ex"/>
</dbReference>
<dbReference type="Proteomes" id="UP000291469">
    <property type="component" value="Chromosome"/>
</dbReference>
<evidence type="ECO:0000313" key="2">
    <source>
        <dbReference type="EMBL" id="QBI22107.1"/>
    </source>
</evidence>
<feature type="transmembrane region" description="Helical" evidence="1">
    <location>
        <begin position="48"/>
        <end position="71"/>
    </location>
</feature>
<dbReference type="KEGG" id="erz:ER308_18045"/>
<gene>
    <name evidence="2" type="ORF">ER308_18045</name>
</gene>
<reference evidence="2 3" key="1">
    <citation type="submission" date="2019-01" db="EMBL/GenBank/DDBJ databases">
        <title>Egibacter rhizosphaerae EGI 80759T.</title>
        <authorList>
            <person name="Chen D.-D."/>
            <person name="Tian Y."/>
            <person name="Jiao J.-Y."/>
            <person name="Zhang X.-T."/>
            <person name="Zhang Y.-G."/>
            <person name="Zhang Y."/>
            <person name="Xiao M."/>
            <person name="Shu W.-S."/>
            <person name="Li W.-J."/>
        </authorList>
    </citation>
    <scope>NUCLEOTIDE SEQUENCE [LARGE SCALE GENOMIC DNA]</scope>
    <source>
        <strain evidence="2 3">EGI 80759</strain>
    </source>
</reference>
<keyword evidence="1" id="KW-0472">Membrane</keyword>
<feature type="transmembrane region" description="Helical" evidence="1">
    <location>
        <begin position="15"/>
        <end position="36"/>
    </location>
</feature>
<evidence type="ECO:0000313" key="3">
    <source>
        <dbReference type="Proteomes" id="UP000291469"/>
    </source>
</evidence>
<keyword evidence="1" id="KW-0812">Transmembrane</keyword>
<sequence length="161" mass="16534">MDVLDLLRDWAAQGALGYLAVLIGAAVPWVELLVVVPPAILLDLDPTLVAIVAFVGNFLPVLGLVAGWSVILRRREARGKAAPGSAESGRYARGRRVARRYGVPGLALLGPLLTGIHLAALIALGLGASRREVVIWTAGSLALWAAGTALATVGGMTAVGG</sequence>
<dbReference type="RefSeq" id="WP_131157095.1">
    <property type="nucleotide sequence ID" value="NZ_CP036402.1"/>
</dbReference>
<keyword evidence="1" id="KW-1133">Transmembrane helix</keyword>
<evidence type="ECO:0000256" key="1">
    <source>
        <dbReference type="SAM" id="Phobius"/>
    </source>
</evidence>